<keyword evidence="8" id="KW-0804">Transcription</keyword>
<reference evidence="11 12" key="1">
    <citation type="submission" date="2019-03" db="EMBL/GenBank/DDBJ databases">
        <title>Single cell metagenomics reveals metabolic interactions within the superorganism composed of flagellate Streblomastix strix and complex community of Bacteroidetes bacteria on its surface.</title>
        <authorList>
            <person name="Treitli S.C."/>
            <person name="Kolisko M."/>
            <person name="Husnik F."/>
            <person name="Keeling P."/>
            <person name="Hampl V."/>
        </authorList>
    </citation>
    <scope>NUCLEOTIDE SEQUENCE [LARGE SCALE GENOMIC DNA]</scope>
    <source>
        <strain evidence="11">ST1C</strain>
    </source>
</reference>
<evidence type="ECO:0000256" key="5">
    <source>
        <dbReference type="ARBA" id="ARBA00022833"/>
    </source>
</evidence>
<evidence type="ECO:0000256" key="6">
    <source>
        <dbReference type="ARBA" id="ARBA00023015"/>
    </source>
</evidence>
<organism evidence="11 12">
    <name type="scientific">Streblomastix strix</name>
    <dbReference type="NCBI Taxonomy" id="222440"/>
    <lineage>
        <taxon>Eukaryota</taxon>
        <taxon>Metamonada</taxon>
        <taxon>Preaxostyla</taxon>
        <taxon>Oxymonadida</taxon>
        <taxon>Streblomastigidae</taxon>
        <taxon>Streblomastix</taxon>
    </lineage>
</organism>
<sequence length="658" mass="75512">METSNICDVCQGRSFVLSSEGYYICHICGARSSYSSGTVTIGYQDAVGPVTRIKQASVSNISQLRNQQLSSDQIDEKIKRAKQQYFLVPQDYIVAFQGLLQSQILFLVSQEVGIQPQIALVIGDIWTRYLSLLRVGALKGVQPELSISIILIALLIIRSPYTINDLIFWITKVPSEKRMPYFDFWKRLPVGSFGSKRRFHPQNPPTVSLIVSRTRNLLRVLQPLEIPPPNSLALYLRLIKYLGLPNPVNQLGIHLLQIPLQLLKRKIRKDNEKSIECNKDFFLNPLPYITAIICTTLRISYTVDCLYSNDVQRRIDDIPSWSEMVEQLLSLRSSYFAGEFIRTPHFINQIHPTATSSTSSRAFKMISPIIRTSASEDLHGLCFGGRSCEPIQEPQIDRVKEDYRKTALVRRVLQLLANYPELKIHPDFANILNKQYPTLQLDMNQTFQSLPQQLFGDNLDPSLFIFGIPPLRVYGALRQRRRRRLEKQIYDNDTDDSIGQESDINNEDQTDQEDYGDIDTQSINQENRNDTTLQHHLFNIFVPGEDQRPFPPPLSLLIDCICTRIFGISVNSFEILNLMKVIELHCFSAMPRVQEHSRGNCDSDIAHVSFTPNFPSEQQFLQQAETRMHRALHGSIMQYPNEFMDSLNIGWKRNNEQT</sequence>
<evidence type="ECO:0000256" key="1">
    <source>
        <dbReference type="ARBA" id="ARBA00004604"/>
    </source>
</evidence>
<keyword evidence="4" id="KW-0863">Zinc-finger</keyword>
<dbReference type="PANTHER" id="PTHR31576">
    <property type="entry name" value="TATA BOX-BINDING PROTEIN-ASSOCIATED FACTOR RNA POLYMERASE I SUBUNIT B"/>
    <property type="match status" value="1"/>
</dbReference>
<evidence type="ECO:0000256" key="9">
    <source>
        <dbReference type="ARBA" id="ARBA00023242"/>
    </source>
</evidence>
<dbReference type="GO" id="GO:0001164">
    <property type="term" value="F:RNA polymerase I core promoter sequence-specific DNA binding"/>
    <property type="evidence" value="ECO:0007669"/>
    <property type="project" value="InterPro"/>
</dbReference>
<dbReference type="OrthoDB" id="10656179at2759"/>
<proteinExistence type="inferred from homology"/>
<evidence type="ECO:0008006" key="13">
    <source>
        <dbReference type="Google" id="ProtNLM"/>
    </source>
</evidence>
<dbReference type="EMBL" id="SNRW01012453">
    <property type="protein sequence ID" value="KAA6373804.1"/>
    <property type="molecule type" value="Genomic_DNA"/>
</dbReference>
<accession>A0A5J4UU70</accession>
<feature type="compositionally biased region" description="Acidic residues" evidence="10">
    <location>
        <begin position="492"/>
        <end position="515"/>
    </location>
</feature>
<dbReference type="GO" id="GO:0008270">
    <property type="term" value="F:zinc ion binding"/>
    <property type="evidence" value="ECO:0007669"/>
    <property type="project" value="UniProtKB-KW"/>
</dbReference>
<gene>
    <name evidence="11" type="ORF">EZS28_030669</name>
</gene>
<dbReference type="PANTHER" id="PTHR31576:SF2">
    <property type="entry name" value="TATA BOX-BINDING PROTEIN-ASSOCIATED FACTOR RNA POLYMERASE I SUBUNIT B"/>
    <property type="match status" value="1"/>
</dbReference>
<comment type="subcellular location">
    <subcellularLocation>
        <location evidence="1">Nucleus</location>
        <location evidence="1">Nucleolus</location>
    </subcellularLocation>
</comment>
<keyword evidence="9" id="KW-0539">Nucleus</keyword>
<dbReference type="GO" id="GO:0070860">
    <property type="term" value="C:RNA polymerase I core factor complex"/>
    <property type="evidence" value="ECO:0007669"/>
    <property type="project" value="InterPro"/>
</dbReference>
<evidence type="ECO:0000256" key="10">
    <source>
        <dbReference type="SAM" id="MobiDB-lite"/>
    </source>
</evidence>
<evidence type="ECO:0000256" key="8">
    <source>
        <dbReference type="ARBA" id="ARBA00023163"/>
    </source>
</evidence>
<feature type="region of interest" description="Disordered" evidence="10">
    <location>
        <begin position="488"/>
        <end position="515"/>
    </location>
</feature>
<comment type="similarity">
    <text evidence="2">Belongs to the RRN7/TAF1B family.</text>
</comment>
<keyword evidence="5" id="KW-0862">Zinc</keyword>
<keyword evidence="7" id="KW-0238">DNA-binding</keyword>
<evidence type="ECO:0000313" key="11">
    <source>
        <dbReference type="EMBL" id="KAA6373804.1"/>
    </source>
</evidence>
<name>A0A5J4UU70_9EUKA</name>
<evidence type="ECO:0000256" key="7">
    <source>
        <dbReference type="ARBA" id="ARBA00023125"/>
    </source>
</evidence>
<dbReference type="AlphaFoldDB" id="A0A5J4UU70"/>
<keyword evidence="6" id="KW-0805">Transcription regulation</keyword>
<dbReference type="InterPro" id="IPR033599">
    <property type="entry name" value="TAF1B/Rrn7"/>
</dbReference>
<protein>
    <recommendedName>
        <fullName evidence="13">TATA box-binding protein-associated factor RNA polymerase I subunit B</fullName>
    </recommendedName>
</protein>
<dbReference type="Proteomes" id="UP000324800">
    <property type="component" value="Unassembled WGS sequence"/>
</dbReference>
<comment type="caution">
    <text evidence="11">The sequence shown here is derived from an EMBL/GenBank/DDBJ whole genome shotgun (WGS) entry which is preliminary data.</text>
</comment>
<evidence type="ECO:0000256" key="4">
    <source>
        <dbReference type="ARBA" id="ARBA00022771"/>
    </source>
</evidence>
<evidence type="ECO:0000256" key="2">
    <source>
        <dbReference type="ARBA" id="ARBA00006899"/>
    </source>
</evidence>
<dbReference type="GO" id="GO:0042790">
    <property type="term" value="P:nucleolar large rRNA transcription by RNA polymerase I"/>
    <property type="evidence" value="ECO:0007669"/>
    <property type="project" value="TreeGrafter"/>
</dbReference>
<evidence type="ECO:0000256" key="3">
    <source>
        <dbReference type="ARBA" id="ARBA00022723"/>
    </source>
</evidence>
<keyword evidence="3" id="KW-0479">Metal-binding</keyword>
<evidence type="ECO:0000313" key="12">
    <source>
        <dbReference type="Proteomes" id="UP000324800"/>
    </source>
</evidence>